<organism evidence="1 2">
    <name type="scientific">Roseococcus suduntuyensis</name>
    <dbReference type="NCBI Taxonomy" id="455361"/>
    <lineage>
        <taxon>Bacteria</taxon>
        <taxon>Pseudomonadati</taxon>
        <taxon>Pseudomonadota</taxon>
        <taxon>Alphaproteobacteria</taxon>
        <taxon>Acetobacterales</taxon>
        <taxon>Roseomonadaceae</taxon>
        <taxon>Roseococcus</taxon>
    </lineage>
</organism>
<sequence length="172" mass="18662">MVVLAALGLAGCSQSRVDNLLIACPTLSLPSDVADLSRHRPGTPPDLSTLLLDARIQALDGACRGARRGEGVSVSLAARFQVERGPAGTERSVDLPWFIAIVEDGTETILNRQTFVQRVTFAPNTTVAAVTSPRVELVFPLRAERRIQDHRIMVGFLLTPEELALNRTRGPR</sequence>
<accession>A0A840AHW2</accession>
<dbReference type="Proteomes" id="UP000553193">
    <property type="component" value="Unassembled WGS sequence"/>
</dbReference>
<proteinExistence type="predicted"/>
<keyword evidence="2" id="KW-1185">Reference proteome</keyword>
<reference evidence="1 2" key="1">
    <citation type="submission" date="2020-08" db="EMBL/GenBank/DDBJ databases">
        <title>Genomic Encyclopedia of Type Strains, Phase IV (KMG-IV): sequencing the most valuable type-strain genomes for metagenomic binning, comparative biology and taxonomic classification.</title>
        <authorList>
            <person name="Goeker M."/>
        </authorList>
    </citation>
    <scope>NUCLEOTIDE SEQUENCE [LARGE SCALE GENOMIC DNA]</scope>
    <source>
        <strain evidence="1 2">DSM 19979</strain>
    </source>
</reference>
<protein>
    <submittedName>
        <fullName evidence="1">Uncharacterized protein</fullName>
    </submittedName>
</protein>
<dbReference type="EMBL" id="JACIDJ010000006">
    <property type="protein sequence ID" value="MBB3899665.1"/>
    <property type="molecule type" value="Genomic_DNA"/>
</dbReference>
<dbReference type="AlphaFoldDB" id="A0A840AHW2"/>
<dbReference type="RefSeq" id="WP_184385655.1">
    <property type="nucleotide sequence ID" value="NZ_JACIDJ010000006.1"/>
</dbReference>
<comment type="caution">
    <text evidence="1">The sequence shown here is derived from an EMBL/GenBank/DDBJ whole genome shotgun (WGS) entry which is preliminary data.</text>
</comment>
<evidence type="ECO:0000313" key="2">
    <source>
        <dbReference type="Proteomes" id="UP000553193"/>
    </source>
</evidence>
<gene>
    <name evidence="1" type="ORF">GGQ83_003125</name>
</gene>
<evidence type="ECO:0000313" key="1">
    <source>
        <dbReference type="EMBL" id="MBB3899665.1"/>
    </source>
</evidence>
<name>A0A840AHW2_9PROT</name>